<accession>A0A8C7S5V4</accession>
<keyword evidence="12" id="KW-1133">Transmembrane helix</keyword>
<feature type="domain" description="Pleiotrophin/Midkine N-terminal" evidence="14">
    <location>
        <begin position="67"/>
        <end position="124"/>
    </location>
</feature>
<evidence type="ECO:0000313" key="15">
    <source>
        <dbReference type="Ensembl" id="ENSOMYP00000061678.2"/>
    </source>
</evidence>
<dbReference type="GO" id="GO:0008201">
    <property type="term" value="F:heparin binding"/>
    <property type="evidence" value="ECO:0007669"/>
    <property type="project" value="UniProtKB-UniRule"/>
</dbReference>
<dbReference type="GO" id="GO:0005576">
    <property type="term" value="C:extracellular region"/>
    <property type="evidence" value="ECO:0007669"/>
    <property type="project" value="UniProtKB-SubCell"/>
</dbReference>
<dbReference type="SUPFAM" id="SSF57288">
    <property type="entry name" value="Midkine"/>
    <property type="match status" value="2"/>
</dbReference>
<evidence type="ECO:0000313" key="16">
    <source>
        <dbReference type="Proteomes" id="UP000694395"/>
    </source>
</evidence>
<dbReference type="FunFam" id="2.30.90.10:FF:000001">
    <property type="entry name" value="Pleiotrophin"/>
    <property type="match status" value="1"/>
</dbReference>
<feature type="compositionally biased region" description="Basic residues" evidence="11">
    <location>
        <begin position="174"/>
        <end position="188"/>
    </location>
</feature>
<comment type="subcellular location">
    <subcellularLocation>
        <location evidence="1 10">Secreted</location>
    </subcellularLocation>
</comment>
<comment type="function">
    <text evidence="10">Secreted protein that functions as cytokine and growth factor and mediates its signal through cell-surface proteoglycan and non-proteoglycan receptors. Regulates many processes like inflammatory response, cell proliferation, cell adhesion, cell growth, cell survival, tissue regeneration, cell differentiation and cell migration.</text>
</comment>
<keyword evidence="16" id="KW-1185">Reference proteome</keyword>
<gene>
    <name evidence="15" type="primary">mdka</name>
</gene>
<dbReference type="Proteomes" id="UP000694395">
    <property type="component" value="Chromosome 26"/>
</dbReference>
<keyword evidence="12" id="KW-0472">Membrane</keyword>
<evidence type="ECO:0000256" key="2">
    <source>
        <dbReference type="ARBA" id="ARBA00005403"/>
    </source>
</evidence>
<dbReference type="GeneTree" id="ENSGT00390000007640"/>
<proteinExistence type="inferred from homology"/>
<protein>
    <recommendedName>
        <fullName evidence="10">Midkine</fullName>
        <shortName evidence="10">MK</shortName>
    </recommendedName>
</protein>
<dbReference type="FunFam" id="2.20.60.10:FF:000002">
    <property type="entry name" value="Midkine a"/>
    <property type="match status" value="1"/>
</dbReference>
<reference evidence="15" key="3">
    <citation type="submission" date="2025-09" db="UniProtKB">
        <authorList>
            <consortium name="Ensembl"/>
        </authorList>
    </citation>
    <scope>IDENTIFICATION</scope>
</reference>
<keyword evidence="4 10" id="KW-0964">Secreted</keyword>
<dbReference type="GO" id="GO:0008083">
    <property type="term" value="F:growth factor activity"/>
    <property type="evidence" value="ECO:0007669"/>
    <property type="project" value="UniProtKB-UniRule"/>
</dbReference>
<evidence type="ECO:0000259" key="13">
    <source>
        <dbReference type="Pfam" id="PF01091"/>
    </source>
</evidence>
<dbReference type="Ensembl" id="ENSOMYT00000067163.2">
    <property type="protein sequence ID" value="ENSOMYP00000061678.2"/>
    <property type="gene ID" value="ENSOMYG00000028528.2"/>
</dbReference>
<name>A0A8C7S5V4_ONCMY</name>
<dbReference type="PANTHER" id="PTHR13850:SF2">
    <property type="entry name" value="MIDKINE"/>
    <property type="match status" value="1"/>
</dbReference>
<keyword evidence="9 10" id="KW-0497">Mitogen</keyword>
<dbReference type="AlphaFoldDB" id="A0A8C7S5V4"/>
<evidence type="ECO:0000256" key="7">
    <source>
        <dbReference type="ARBA" id="ARBA00023030"/>
    </source>
</evidence>
<reference evidence="15" key="1">
    <citation type="submission" date="2020-07" db="EMBL/GenBank/DDBJ databases">
        <title>A long reads based de novo assembly of the rainbow trout Arlee double haploid line genome.</title>
        <authorList>
            <person name="Gao G."/>
            <person name="Palti Y."/>
        </authorList>
    </citation>
    <scope>NUCLEOTIDE SEQUENCE [LARGE SCALE GENOMIC DNA]</scope>
</reference>
<dbReference type="PANTHER" id="PTHR13850">
    <property type="entry name" value="PLEIOTROPHIN FAMILY MEMBER"/>
    <property type="match status" value="1"/>
</dbReference>
<comment type="similarity">
    <text evidence="2 10">Belongs to the pleiotrophin family.</text>
</comment>
<keyword evidence="7 10" id="KW-0339">Growth factor</keyword>
<dbReference type="Pfam" id="PF05196">
    <property type="entry name" value="PTN_MK_N"/>
    <property type="match status" value="1"/>
</dbReference>
<feature type="transmembrane region" description="Helical" evidence="12">
    <location>
        <begin position="12"/>
        <end position="35"/>
    </location>
</feature>
<dbReference type="GO" id="GO:0051781">
    <property type="term" value="P:positive regulation of cell division"/>
    <property type="evidence" value="ECO:0007669"/>
    <property type="project" value="UniProtKB-UniRule"/>
</dbReference>
<dbReference type="InterPro" id="IPR038130">
    <property type="entry name" value="PTN/MK_C_dom_sf"/>
</dbReference>
<reference evidence="15" key="2">
    <citation type="submission" date="2025-08" db="UniProtKB">
        <authorList>
            <consortium name="Ensembl"/>
        </authorList>
    </citation>
    <scope>IDENTIFICATION</scope>
</reference>
<evidence type="ECO:0000256" key="5">
    <source>
        <dbReference type="ARBA" id="ARBA00022674"/>
    </source>
</evidence>
<evidence type="ECO:0000256" key="10">
    <source>
        <dbReference type="RuleBase" id="RU369117"/>
    </source>
</evidence>
<keyword evidence="6" id="KW-0732">Signal</keyword>
<feature type="transmembrane region" description="Helical" evidence="12">
    <location>
        <begin position="41"/>
        <end position="60"/>
    </location>
</feature>
<dbReference type="InterPro" id="IPR000762">
    <property type="entry name" value="Midkine_heparin-bd_GF"/>
</dbReference>
<dbReference type="InterPro" id="IPR037122">
    <property type="entry name" value="PTN/MK_N_dom_sf"/>
</dbReference>
<keyword evidence="3" id="KW-0217">Developmental protein</keyword>
<evidence type="ECO:0000256" key="9">
    <source>
        <dbReference type="ARBA" id="ARBA00023246"/>
    </source>
</evidence>
<dbReference type="InterPro" id="IPR020090">
    <property type="entry name" value="PTN/MK_C_dom"/>
</dbReference>
<dbReference type="InterPro" id="IPR020091">
    <property type="entry name" value="PTN/MK_diS_sf"/>
</dbReference>
<sequence>MSPQMTHNITYIMATFIYCATIVNGMFFFFLPLFFSSFPSSMRGLFSTAVVLMVALMIVTTEAGKNKKEKGKGAKGGASDCAEWRYASCVPNNGDCGVGVREGTCNDQMRKLKCKVPCNWKKEFGADCKYKFGSWGECDTATGSKNRSGTLKKALYNAECQPTIKVSKPCPAKTKTKAKGKKGRGKEN</sequence>
<dbReference type="InterPro" id="IPR020089">
    <property type="entry name" value="PTN/MK_N_dom"/>
</dbReference>
<dbReference type="PRINTS" id="PR00269">
    <property type="entry name" value="PTNMIDKINE"/>
</dbReference>
<keyword evidence="8 10" id="KW-1015">Disulfide bond</keyword>
<evidence type="ECO:0000259" key="14">
    <source>
        <dbReference type="Pfam" id="PF05196"/>
    </source>
</evidence>
<evidence type="ECO:0000256" key="3">
    <source>
        <dbReference type="ARBA" id="ARBA00022473"/>
    </source>
</evidence>
<evidence type="ECO:0000256" key="12">
    <source>
        <dbReference type="SAM" id="Phobius"/>
    </source>
</evidence>
<dbReference type="Gene3D" id="2.20.60.10">
    <property type="entry name" value="Pleiotrophin/Midkine, N-terminal domain"/>
    <property type="match status" value="1"/>
</dbReference>
<keyword evidence="5 10" id="KW-0358">Heparin-binding</keyword>
<evidence type="ECO:0000256" key="8">
    <source>
        <dbReference type="ARBA" id="ARBA00023157"/>
    </source>
</evidence>
<evidence type="ECO:0000256" key="1">
    <source>
        <dbReference type="ARBA" id="ARBA00004613"/>
    </source>
</evidence>
<keyword evidence="12" id="KW-0812">Transmembrane</keyword>
<dbReference type="SMART" id="SM00193">
    <property type="entry name" value="PTN"/>
    <property type="match status" value="1"/>
</dbReference>
<organism evidence="15 16">
    <name type="scientific">Oncorhynchus mykiss</name>
    <name type="common">Rainbow trout</name>
    <name type="synonym">Salmo gairdneri</name>
    <dbReference type="NCBI Taxonomy" id="8022"/>
    <lineage>
        <taxon>Eukaryota</taxon>
        <taxon>Metazoa</taxon>
        <taxon>Chordata</taxon>
        <taxon>Craniata</taxon>
        <taxon>Vertebrata</taxon>
        <taxon>Euteleostomi</taxon>
        <taxon>Actinopterygii</taxon>
        <taxon>Neopterygii</taxon>
        <taxon>Teleostei</taxon>
        <taxon>Protacanthopterygii</taxon>
        <taxon>Salmoniformes</taxon>
        <taxon>Salmonidae</taxon>
        <taxon>Salmoninae</taxon>
        <taxon>Oncorhynchus</taxon>
    </lineage>
</organism>
<evidence type="ECO:0000256" key="4">
    <source>
        <dbReference type="ARBA" id="ARBA00022525"/>
    </source>
</evidence>
<dbReference type="Gene3D" id="2.30.90.10">
    <property type="entry name" value="Heparin-binding Growth Factor, Midkine, Chain A- C-terminal Domain"/>
    <property type="match status" value="1"/>
</dbReference>
<dbReference type="Pfam" id="PF01091">
    <property type="entry name" value="PTN_MK_C"/>
    <property type="match status" value="1"/>
</dbReference>
<feature type="domain" description="Pleiotrophin/Midkine C-terminal" evidence="13">
    <location>
        <begin position="125"/>
        <end position="186"/>
    </location>
</feature>
<evidence type="ECO:0000256" key="11">
    <source>
        <dbReference type="SAM" id="MobiDB-lite"/>
    </source>
</evidence>
<feature type="region of interest" description="Disordered" evidence="11">
    <location>
        <begin position="167"/>
        <end position="188"/>
    </location>
</feature>
<evidence type="ECO:0000256" key="6">
    <source>
        <dbReference type="ARBA" id="ARBA00022729"/>
    </source>
</evidence>